<keyword evidence="4 6" id="KW-0653">Protein transport</keyword>
<dbReference type="InterPro" id="IPR016635">
    <property type="entry name" value="AP_complex_ssu"/>
</dbReference>
<evidence type="ECO:0000313" key="8">
    <source>
        <dbReference type="Ensembl" id="ENSFCTP00005005466.1"/>
    </source>
</evidence>
<accession>A0ABI7W540</accession>
<evidence type="ECO:0000313" key="9">
    <source>
        <dbReference type="Proteomes" id="UP000823872"/>
    </source>
</evidence>
<dbReference type="Ensembl" id="ENSFCTT00005009061.1">
    <property type="protein sequence ID" value="ENSFCTP00005005464.1"/>
    <property type="gene ID" value="ENSFCTG00005003405.1"/>
</dbReference>
<gene>
    <name evidence="8" type="primary">AP3S1</name>
</gene>
<feature type="domain" description="AP complex mu/sigma subunit" evidence="7">
    <location>
        <begin position="1"/>
        <end position="109"/>
    </location>
</feature>
<dbReference type="GeneTree" id="ENSGT00970000193421"/>
<evidence type="ECO:0000259" key="7">
    <source>
        <dbReference type="Pfam" id="PF01217"/>
    </source>
</evidence>
<dbReference type="PIRSF" id="PIRSF015588">
    <property type="entry name" value="AP_complex_sigma"/>
    <property type="match status" value="1"/>
</dbReference>
<evidence type="ECO:0000256" key="5">
    <source>
        <dbReference type="ARBA" id="ARBA00023136"/>
    </source>
</evidence>
<evidence type="ECO:0000256" key="1">
    <source>
        <dbReference type="ARBA" id="ARBA00004184"/>
    </source>
</evidence>
<dbReference type="PANTHER" id="PTHR11753">
    <property type="entry name" value="ADAPTOR COMPLEXES SMALL SUBUNIT FAMILY"/>
    <property type="match status" value="1"/>
</dbReference>
<dbReference type="Ensembl" id="ENSFCTT00005009063.1">
    <property type="protein sequence ID" value="ENSFCTP00005005466.1"/>
    <property type="gene ID" value="ENSFCTG00005003406.1"/>
</dbReference>
<dbReference type="InterPro" id="IPR011012">
    <property type="entry name" value="Longin-like_dom_sf"/>
</dbReference>
<keyword evidence="5 6" id="KW-0472">Membrane</keyword>
<keyword evidence="9" id="KW-1185">Reference proteome</keyword>
<comment type="subcellular location">
    <subcellularLocation>
        <location evidence="1">Endomembrane system</location>
        <topology evidence="1">Peripheral membrane protein</topology>
    </subcellularLocation>
</comment>
<keyword evidence="3 6" id="KW-0813">Transport</keyword>
<reference evidence="8" key="2">
    <citation type="submission" date="2011-09" db="EMBL/GenBank/DDBJ databases">
        <title>Sequence assembly of the Felis catus genome version 6.2.</title>
        <authorList>
            <person name="Hillier L.W."/>
            <person name="Warren W."/>
            <person name="Obrien S."/>
            <person name="Wilson R.K."/>
        </authorList>
    </citation>
    <scope>NUCLEOTIDE SEQUENCE [LARGE SCALE GENOMIC DNA]</scope>
    <source>
        <strain evidence="8">Abyssinian</strain>
    </source>
</reference>
<name>A0ABI7W540_FELCA</name>
<evidence type="ECO:0000256" key="2">
    <source>
        <dbReference type="ARBA" id="ARBA00006972"/>
    </source>
</evidence>
<organism evidence="8 9">
    <name type="scientific">Felis catus</name>
    <name type="common">Cat</name>
    <name type="synonym">Felis silvestris catus</name>
    <dbReference type="NCBI Taxonomy" id="9685"/>
    <lineage>
        <taxon>Eukaryota</taxon>
        <taxon>Metazoa</taxon>
        <taxon>Chordata</taxon>
        <taxon>Craniata</taxon>
        <taxon>Vertebrata</taxon>
        <taxon>Euteleostomi</taxon>
        <taxon>Mammalia</taxon>
        <taxon>Eutheria</taxon>
        <taxon>Laurasiatheria</taxon>
        <taxon>Carnivora</taxon>
        <taxon>Feliformia</taxon>
        <taxon>Felidae</taxon>
        <taxon>Felinae</taxon>
        <taxon>Felis</taxon>
    </lineage>
</organism>
<evidence type="ECO:0000256" key="3">
    <source>
        <dbReference type="ARBA" id="ARBA00022448"/>
    </source>
</evidence>
<dbReference type="Proteomes" id="UP000823872">
    <property type="component" value="Chromosome X"/>
</dbReference>
<dbReference type="SUPFAM" id="SSF64356">
    <property type="entry name" value="SNARE-like"/>
    <property type="match status" value="1"/>
</dbReference>
<reference evidence="8" key="1">
    <citation type="journal article" date="2007" name="Genome Res.">
        <title>Initial sequence and comparative analysis of the cat genome.</title>
        <authorList>
            <person name="Pontius J.U."/>
            <person name="Mullikin J.C."/>
            <person name="Smith D.R."/>
            <person name="Lindblad-Toh K."/>
            <person name="Gnerre S."/>
            <person name="Clamp M."/>
            <person name="Chang J."/>
            <person name="Stephens R."/>
            <person name="Neelam B."/>
            <person name="Volfovsky N."/>
            <person name="Schaffer A.A."/>
            <person name="Agarwala R."/>
            <person name="Narfstrom K."/>
            <person name="Murphy W.J."/>
            <person name="Giger U."/>
            <person name="Roca A.L."/>
            <person name="Antunes A."/>
            <person name="Menotti-Raymond M."/>
            <person name="Yuhki N."/>
            <person name="Pecon-Slattery J."/>
            <person name="Johnson W.E."/>
            <person name="Bourque G."/>
            <person name="Tesler G."/>
            <person name="O'Brien S.J."/>
        </authorList>
    </citation>
    <scope>NUCLEOTIDE SEQUENCE [LARGE SCALE GENOMIC DNA]</scope>
    <source>
        <strain evidence="8">Abyssinian</strain>
    </source>
</reference>
<dbReference type="InterPro" id="IPR022775">
    <property type="entry name" value="AP_mu_sigma_su"/>
</dbReference>
<dbReference type="Pfam" id="PF01217">
    <property type="entry name" value="Clat_adaptor_s"/>
    <property type="match status" value="1"/>
</dbReference>
<proteinExistence type="inferred from homology"/>
<comment type="similarity">
    <text evidence="2 6">Belongs to the adaptor complexes small subunit family.</text>
</comment>
<dbReference type="Gene3D" id="3.30.450.60">
    <property type="match status" value="1"/>
</dbReference>
<reference evidence="9" key="3">
    <citation type="submission" date="2021-02" db="EMBL/GenBank/DDBJ databases">
        <title>Safari Cat Assemblies.</title>
        <authorList>
            <person name="Bredemeyer K.R."/>
            <person name="Murphy W.J."/>
        </authorList>
    </citation>
    <scope>NUCLEOTIDE SEQUENCE [LARGE SCALE GENOMIC DNA]</scope>
</reference>
<sequence>MIKVILSFNNYGKQWLTKFYRPYGEDTQEQIIRDTFHLVSKSNENVCNFLERELLIGGSDNKLIYSYYATLYVVFCVDFSEGELVILDLIQLFMETLDKCFENFCELDLKSQCCALPLGPPYPKVS</sequence>
<evidence type="ECO:0000256" key="6">
    <source>
        <dbReference type="PIRNR" id="PIRNR015588"/>
    </source>
</evidence>
<protein>
    <recommendedName>
        <fullName evidence="6">AP complex subunit sigma</fullName>
    </recommendedName>
</protein>
<reference evidence="8" key="4">
    <citation type="submission" date="2025-05" db="UniProtKB">
        <authorList>
            <consortium name="Ensembl"/>
        </authorList>
    </citation>
    <scope>IDENTIFICATION</scope>
    <source>
        <strain evidence="8">breed Abyssinian</strain>
    </source>
</reference>
<evidence type="ECO:0000256" key="4">
    <source>
        <dbReference type="ARBA" id="ARBA00022927"/>
    </source>
</evidence>